<dbReference type="Ensembl" id="ENSELUT00000029398.3">
    <property type="protein sequence ID" value="ENSELUP00000019298.3"/>
    <property type="gene ID" value="ENSELUG00000018811.3"/>
</dbReference>
<evidence type="ECO:0000256" key="12">
    <source>
        <dbReference type="SAM" id="MobiDB-lite"/>
    </source>
</evidence>
<evidence type="ECO:0000256" key="8">
    <source>
        <dbReference type="ARBA" id="ARBA00023159"/>
    </source>
</evidence>
<evidence type="ECO:0000313" key="15">
    <source>
        <dbReference type="Proteomes" id="UP000265140"/>
    </source>
</evidence>
<name>A0A3P8YT19_ESOLU</name>
<dbReference type="SUPFAM" id="SSF57716">
    <property type="entry name" value="Glucocorticoid receptor-like (DNA-binding domain)"/>
    <property type="match status" value="2"/>
</dbReference>
<evidence type="ECO:0000256" key="2">
    <source>
        <dbReference type="ARBA" id="ARBA00022723"/>
    </source>
</evidence>
<evidence type="ECO:0000256" key="4">
    <source>
        <dbReference type="ARBA" id="ARBA00022771"/>
    </source>
</evidence>
<dbReference type="PANTHER" id="PTHR10071">
    <property type="entry name" value="TRANSCRIPTION FACTOR GATA FAMILY MEMBER"/>
    <property type="match status" value="1"/>
</dbReference>
<evidence type="ECO:0000256" key="7">
    <source>
        <dbReference type="ARBA" id="ARBA00023125"/>
    </source>
</evidence>
<dbReference type="FunFam" id="3.30.50.10:FF:000001">
    <property type="entry name" value="GATA transcription factor (GATAd)"/>
    <property type="match status" value="1"/>
</dbReference>
<keyword evidence="15" id="KW-1185">Reference proteome</keyword>
<dbReference type="AlphaFoldDB" id="A0A3P8YT19"/>
<dbReference type="InterPro" id="IPR039355">
    <property type="entry name" value="Transcription_factor_GATA"/>
</dbReference>
<dbReference type="Gene3D" id="3.30.50.10">
    <property type="entry name" value="Erythroid Transcription Factor GATA-1, subunit A"/>
    <property type="match status" value="2"/>
</dbReference>
<dbReference type="Proteomes" id="UP000265140">
    <property type="component" value="Chromosome 12"/>
</dbReference>
<protein>
    <recommendedName>
        <fullName evidence="13">GATA-type domain-containing protein</fullName>
    </recommendedName>
</protein>
<dbReference type="GeneID" id="105028328"/>
<keyword evidence="4 11" id="KW-0863">Zinc-finger</keyword>
<feature type="region of interest" description="Disordered" evidence="12">
    <location>
        <begin position="100"/>
        <end position="135"/>
    </location>
</feature>
<dbReference type="GO" id="GO:0045165">
    <property type="term" value="P:cell fate commitment"/>
    <property type="evidence" value="ECO:0007669"/>
    <property type="project" value="TreeGrafter"/>
</dbReference>
<dbReference type="PROSITE" id="PS00344">
    <property type="entry name" value="GATA_ZN_FINGER_1"/>
    <property type="match status" value="2"/>
</dbReference>
<evidence type="ECO:0000313" key="14">
    <source>
        <dbReference type="Ensembl" id="ENSELUP00000019298.3"/>
    </source>
</evidence>
<evidence type="ECO:0000256" key="9">
    <source>
        <dbReference type="ARBA" id="ARBA00023163"/>
    </source>
</evidence>
<dbReference type="PROSITE" id="PS50114">
    <property type="entry name" value="GATA_ZN_FINGER_2"/>
    <property type="match status" value="2"/>
</dbReference>
<sequence>MSSTLMESPTESSWMSSPGPISSQAISSFTSEIGRASPGSVQYSAAMASVSMDSLNQHYHASEFASLPSCVSGTSHPTSPYRRSPVQQVYSPSAHLNGVPWLETTGSGGQSHPYTPPSSSWRTSPFSTAKTSLHPNTLSSFSSTAPIFSLITPMVEHPSPGHSGQDSPRLQEALKGERLSPGGDGGSSSFLTLNAAPGDGYNHSLGYYSGLGQDYSPASLYHAPGGLLYPSYYPKPCNKISVPPPEARECVNCGATATPLWRRDETGHYLCNACGIYHKMNGQNRPLIRPKKRLVVSKRAGTLCANCHTTTTTLWRRNACGEPVCNACGLYYKLHNVNRPLTMKKEGIQTRNRKVSSKTKKAKQNTGCLGDGLVPYSDLSRLPPPDDHISTYLLGHPGARLSYNQSPHPSAHTLPTPHSIHLSSAVPYYTH</sequence>
<evidence type="ECO:0000256" key="1">
    <source>
        <dbReference type="ARBA" id="ARBA00004123"/>
    </source>
</evidence>
<comment type="subcellular location">
    <subcellularLocation>
        <location evidence="1">Nucleus</location>
    </subcellularLocation>
</comment>
<dbReference type="PANTHER" id="PTHR10071:SF190">
    <property type="entry name" value="ERYTHROID TRANSCRIPTION FACTOR"/>
    <property type="match status" value="1"/>
</dbReference>
<accession>A0A3P8YT19</accession>
<organism evidence="14 15">
    <name type="scientific">Esox lucius</name>
    <name type="common">Northern pike</name>
    <dbReference type="NCBI Taxonomy" id="8010"/>
    <lineage>
        <taxon>Eukaryota</taxon>
        <taxon>Metazoa</taxon>
        <taxon>Chordata</taxon>
        <taxon>Craniata</taxon>
        <taxon>Vertebrata</taxon>
        <taxon>Euteleostomi</taxon>
        <taxon>Actinopterygii</taxon>
        <taxon>Neopterygii</taxon>
        <taxon>Teleostei</taxon>
        <taxon>Protacanthopterygii</taxon>
        <taxon>Esociformes</taxon>
        <taxon>Esocidae</taxon>
        <taxon>Esox</taxon>
    </lineage>
</organism>
<evidence type="ECO:0000256" key="6">
    <source>
        <dbReference type="ARBA" id="ARBA00023015"/>
    </source>
</evidence>
<reference evidence="14" key="4">
    <citation type="submission" date="2025-09" db="UniProtKB">
        <authorList>
            <consortium name="Ensembl"/>
        </authorList>
    </citation>
    <scope>IDENTIFICATION</scope>
</reference>
<dbReference type="GO" id="GO:0045944">
    <property type="term" value="P:positive regulation of transcription by RNA polymerase II"/>
    <property type="evidence" value="ECO:0007669"/>
    <property type="project" value="TreeGrafter"/>
</dbReference>
<keyword evidence="9" id="KW-0804">Transcription</keyword>
<dbReference type="GeneTree" id="ENSGT00940000166313"/>
<keyword evidence="2 11" id="KW-0479">Metal-binding</keyword>
<dbReference type="RefSeq" id="XP_010899290.3">
    <property type="nucleotide sequence ID" value="XM_010900988.4"/>
</dbReference>
<dbReference type="OMA" id="SEVMPTY"/>
<keyword evidence="7" id="KW-0238">DNA-binding</keyword>
<evidence type="ECO:0000259" key="13">
    <source>
        <dbReference type="PROSITE" id="PS50114"/>
    </source>
</evidence>
<keyword evidence="8" id="KW-0010">Activator</keyword>
<dbReference type="CDD" id="cd00202">
    <property type="entry name" value="ZnF_GATA"/>
    <property type="match status" value="2"/>
</dbReference>
<keyword evidence="3" id="KW-0677">Repeat</keyword>
<feature type="region of interest" description="Disordered" evidence="12">
    <location>
        <begin position="1"/>
        <end position="21"/>
    </location>
</feature>
<dbReference type="GO" id="GO:0000122">
    <property type="term" value="P:negative regulation of transcription by RNA polymerase II"/>
    <property type="evidence" value="ECO:0007669"/>
    <property type="project" value="TreeGrafter"/>
</dbReference>
<dbReference type="InterPro" id="IPR000679">
    <property type="entry name" value="Znf_GATA"/>
</dbReference>
<evidence type="ECO:0000256" key="10">
    <source>
        <dbReference type="ARBA" id="ARBA00023242"/>
    </source>
</evidence>
<dbReference type="InterPro" id="IPR013088">
    <property type="entry name" value="Znf_NHR/GATA"/>
</dbReference>
<reference evidence="15" key="1">
    <citation type="journal article" date="2014" name="PLoS ONE">
        <title>The genome and linkage map of the northern pike (Esox lucius): conserved synteny revealed between the salmonid sister group and the Neoteleostei.</title>
        <authorList>
            <person name="Rondeau E.B."/>
            <person name="Minkley D.R."/>
            <person name="Leong J.S."/>
            <person name="Messmer A.M."/>
            <person name="Jantzen J.R."/>
            <person name="von Schalburg K.R."/>
            <person name="Lemon C."/>
            <person name="Bird N.H."/>
            <person name="Koop B.F."/>
        </authorList>
    </citation>
    <scope>NUCLEOTIDE SEQUENCE</scope>
</reference>
<dbReference type="CTD" id="564960"/>
<dbReference type="GO" id="GO:0000981">
    <property type="term" value="F:DNA-binding transcription factor activity, RNA polymerase II-specific"/>
    <property type="evidence" value="ECO:0007669"/>
    <property type="project" value="InterPro"/>
</dbReference>
<evidence type="ECO:0000256" key="3">
    <source>
        <dbReference type="ARBA" id="ARBA00022737"/>
    </source>
</evidence>
<proteinExistence type="predicted"/>
<dbReference type="Pfam" id="PF00320">
    <property type="entry name" value="GATA"/>
    <property type="match status" value="2"/>
</dbReference>
<feature type="zinc finger region" description="GATA-type 1" evidence="11">
    <location>
        <begin position="250"/>
        <end position="274"/>
    </location>
</feature>
<dbReference type="GO" id="GO:0000978">
    <property type="term" value="F:RNA polymerase II cis-regulatory region sequence-specific DNA binding"/>
    <property type="evidence" value="ECO:0007669"/>
    <property type="project" value="TreeGrafter"/>
</dbReference>
<keyword evidence="5 11" id="KW-0862">Zinc</keyword>
<feature type="domain" description="GATA-type" evidence="13">
    <location>
        <begin position="244"/>
        <end position="299"/>
    </location>
</feature>
<evidence type="ECO:0000256" key="5">
    <source>
        <dbReference type="ARBA" id="ARBA00022833"/>
    </source>
</evidence>
<keyword evidence="6" id="KW-0805">Transcription regulation</keyword>
<feature type="compositionally biased region" description="Polar residues" evidence="12">
    <location>
        <begin position="110"/>
        <end position="135"/>
    </location>
</feature>
<dbReference type="PRINTS" id="PR00619">
    <property type="entry name" value="GATAZNFINGER"/>
</dbReference>
<evidence type="ECO:0000256" key="11">
    <source>
        <dbReference type="PIRSR" id="PIRSR003027-1"/>
    </source>
</evidence>
<feature type="domain" description="GATA-type" evidence="13">
    <location>
        <begin position="298"/>
        <end position="351"/>
    </location>
</feature>
<dbReference type="KEGG" id="els:105028328"/>
<dbReference type="GO" id="GO:0008270">
    <property type="term" value="F:zinc ion binding"/>
    <property type="evidence" value="ECO:0007669"/>
    <property type="project" value="UniProtKB-KW"/>
</dbReference>
<feature type="compositionally biased region" description="Low complexity" evidence="12">
    <location>
        <begin position="12"/>
        <end position="21"/>
    </location>
</feature>
<dbReference type="SMART" id="SM00401">
    <property type="entry name" value="ZnF_GATA"/>
    <property type="match status" value="2"/>
</dbReference>
<feature type="zinc finger region" description="GATA-type 2" evidence="11">
    <location>
        <begin position="304"/>
        <end position="328"/>
    </location>
</feature>
<reference evidence="14" key="3">
    <citation type="submission" date="2025-08" db="UniProtKB">
        <authorList>
            <consortium name="Ensembl"/>
        </authorList>
    </citation>
    <scope>IDENTIFICATION</scope>
</reference>
<dbReference type="Bgee" id="ENSELUG00000018811">
    <property type="expression patterns" value="Expressed in mesonephros and 5 other cell types or tissues"/>
</dbReference>
<reference evidence="14" key="2">
    <citation type="submission" date="2020-02" db="EMBL/GenBank/DDBJ databases">
        <title>Esox lucius (northern pike) genome, fEsoLuc1, primary haplotype.</title>
        <authorList>
            <person name="Myers G."/>
            <person name="Karagic N."/>
            <person name="Meyer A."/>
            <person name="Pippel M."/>
            <person name="Reichard M."/>
            <person name="Winkler S."/>
            <person name="Tracey A."/>
            <person name="Sims Y."/>
            <person name="Howe K."/>
            <person name="Rhie A."/>
            <person name="Formenti G."/>
            <person name="Durbin R."/>
            <person name="Fedrigo O."/>
            <person name="Jarvis E.D."/>
        </authorList>
    </citation>
    <scope>NUCLEOTIDE SEQUENCE [LARGE SCALE GENOMIC DNA]</scope>
</reference>
<dbReference type="FunFam" id="3.30.50.10:FF:000032">
    <property type="entry name" value="Transcription factor GATA-3"/>
    <property type="match status" value="1"/>
</dbReference>
<dbReference type="GO" id="GO:0005634">
    <property type="term" value="C:nucleus"/>
    <property type="evidence" value="ECO:0007669"/>
    <property type="project" value="UniProtKB-SubCell"/>
</dbReference>
<keyword evidence="10" id="KW-0539">Nucleus</keyword>
<dbReference type="InParanoid" id="A0A3P8YT19"/>
<feature type="compositionally biased region" description="Polar residues" evidence="12">
    <location>
        <begin position="1"/>
        <end position="11"/>
    </location>
</feature>